<dbReference type="RefSeq" id="WP_343030376.1">
    <property type="nucleotide sequence ID" value="NZ_CAXYUY010000031.1"/>
</dbReference>
<dbReference type="GO" id="GO:0032259">
    <property type="term" value="P:methylation"/>
    <property type="evidence" value="ECO:0007669"/>
    <property type="project" value="UniProtKB-KW"/>
</dbReference>
<proteinExistence type="predicted"/>
<name>A0A7X2D1K2_9LACT</name>
<dbReference type="Gene3D" id="3.40.50.150">
    <property type="entry name" value="Vaccinia Virus protein VP39"/>
    <property type="match status" value="1"/>
</dbReference>
<dbReference type="PANTHER" id="PTHR35276">
    <property type="entry name" value="S-ADENOSYL-L-METHIONINE-DEPENDENT METHYLTRANSFERASES SUPERFAMILY PROTEIN"/>
    <property type="match status" value="1"/>
</dbReference>
<dbReference type="PANTHER" id="PTHR35276:SF1">
    <property type="entry name" value="TRNA (MNM(5)S(2)U34)-METHYLTRANSFERASE, CHLOROPLASTIC"/>
    <property type="match status" value="1"/>
</dbReference>
<gene>
    <name evidence="1" type="ORF">GHI93_12195</name>
</gene>
<keyword evidence="1" id="KW-0808">Transferase</keyword>
<accession>A0A7X2D1K2</accession>
<organism evidence="1 2">
    <name type="scientific">Lactococcus hircilactis</name>
    <dbReference type="NCBI Taxonomy" id="1494462"/>
    <lineage>
        <taxon>Bacteria</taxon>
        <taxon>Bacillati</taxon>
        <taxon>Bacillota</taxon>
        <taxon>Bacilli</taxon>
        <taxon>Lactobacillales</taxon>
        <taxon>Streptococcaceae</taxon>
        <taxon>Lactococcus</taxon>
    </lineage>
</organism>
<keyword evidence="1" id="KW-0489">Methyltransferase</keyword>
<evidence type="ECO:0000313" key="1">
    <source>
        <dbReference type="EMBL" id="MQW40673.1"/>
    </source>
</evidence>
<dbReference type="InterPro" id="IPR010719">
    <property type="entry name" value="MnmM_MeTrfase"/>
</dbReference>
<keyword evidence="2" id="KW-1185">Reference proteome</keyword>
<dbReference type="SUPFAM" id="SSF53335">
    <property type="entry name" value="S-adenosyl-L-methionine-dependent methyltransferases"/>
    <property type="match status" value="1"/>
</dbReference>
<dbReference type="AlphaFoldDB" id="A0A7X2D1K2"/>
<dbReference type="InterPro" id="IPR029063">
    <property type="entry name" value="SAM-dependent_MTases_sf"/>
</dbReference>
<comment type="caution">
    <text evidence="1">The sequence shown here is derived from an EMBL/GenBank/DDBJ whole genome shotgun (WGS) entry which is preliminary data.</text>
</comment>
<evidence type="ECO:0000313" key="2">
    <source>
        <dbReference type="Proteomes" id="UP000439550"/>
    </source>
</evidence>
<dbReference type="EMBL" id="WITJ01000028">
    <property type="protein sequence ID" value="MQW40673.1"/>
    <property type="molecule type" value="Genomic_DNA"/>
</dbReference>
<dbReference type="Proteomes" id="UP000439550">
    <property type="component" value="Unassembled WGS sequence"/>
</dbReference>
<dbReference type="Pfam" id="PF06962">
    <property type="entry name" value="rRNA_methylase"/>
    <property type="match status" value="1"/>
</dbReference>
<dbReference type="GO" id="GO:0008168">
    <property type="term" value="F:methyltransferase activity"/>
    <property type="evidence" value="ECO:0007669"/>
    <property type="project" value="UniProtKB-KW"/>
</dbReference>
<sequence length="180" mass="20457">MIKPIEVAHQMLKEVIERKDIVVDATMGNGYDTLFLSQLSDHVYAFDIQKEALKATEEKLALAHQKATLILDGHEHLLRYIEKPIKAAIFNLGYLPNTDKSIITRPETTLAALSVLTARLCVGGRIALMIYYGHKGGRDEKNALVKWAQNLPQEYWHSFSYVPLNQIHTPPLLILLEKRK</sequence>
<protein>
    <submittedName>
        <fullName evidence="1">SAM-dependent methyltransferase</fullName>
    </submittedName>
</protein>
<reference evidence="1 2" key="1">
    <citation type="submission" date="2019-10" db="EMBL/GenBank/DDBJ databases">
        <authorList>
            <person name="Dong K."/>
        </authorList>
    </citation>
    <scope>NUCLEOTIDE SEQUENCE [LARGE SCALE GENOMIC DNA]</scope>
    <source>
        <strain evidence="1 2">DSM 28960</strain>
    </source>
</reference>